<evidence type="ECO:0000313" key="3">
    <source>
        <dbReference type="EMBL" id="MCO8272758.1"/>
    </source>
</evidence>
<feature type="compositionally biased region" description="Low complexity" evidence="1">
    <location>
        <begin position="234"/>
        <end position="249"/>
    </location>
</feature>
<reference evidence="3 4" key="1">
    <citation type="submission" date="2022-06" db="EMBL/GenBank/DDBJ databases">
        <title>New Species of the Genus Actinoplanes, ActinopZanes ferrugineus.</title>
        <authorList>
            <person name="Ding P."/>
        </authorList>
    </citation>
    <scope>NUCLEOTIDE SEQUENCE [LARGE SCALE GENOMIC DNA]</scope>
    <source>
        <strain evidence="3 4">TRM88003</strain>
    </source>
</reference>
<organism evidence="3 4">
    <name type="scientific">Paractinoplanes aksuensis</name>
    <dbReference type="NCBI Taxonomy" id="2939490"/>
    <lineage>
        <taxon>Bacteria</taxon>
        <taxon>Bacillati</taxon>
        <taxon>Actinomycetota</taxon>
        <taxon>Actinomycetes</taxon>
        <taxon>Micromonosporales</taxon>
        <taxon>Micromonosporaceae</taxon>
        <taxon>Paractinoplanes</taxon>
    </lineage>
</organism>
<sequence length="249" mass="25977">MKNNRRVGALVAMATAAVGMAGMAAAPASAAPVRGPQPVSNWLGAVRANADSWVKINWRTDRTICDVEVRVSGGRDVDVDYPGRKRFTSFTRGDTLRPGRTDFTAFEVNPDYDRAGVARLRATISYDLCGRRDRTQYKSFALSLPVLRNNGHHTGPGRPGDGRPGDGRPGDGRPNGGHSNGGNNGGHSNGGHSNGGHSNGGHSNGGNNNGGHSNGGNNNGGHNNGGNWGDHRTQPSTVNPSPSTSPSTR</sequence>
<protein>
    <submittedName>
        <fullName evidence="3">Uncharacterized protein</fullName>
    </submittedName>
</protein>
<evidence type="ECO:0000256" key="1">
    <source>
        <dbReference type="SAM" id="MobiDB-lite"/>
    </source>
</evidence>
<gene>
    <name evidence="3" type="ORF">M1L60_19365</name>
</gene>
<proteinExistence type="predicted"/>
<evidence type="ECO:0000313" key="4">
    <source>
        <dbReference type="Proteomes" id="UP001523369"/>
    </source>
</evidence>
<feature type="compositionally biased region" description="Gly residues" evidence="1">
    <location>
        <begin position="173"/>
        <end position="228"/>
    </location>
</feature>
<keyword evidence="2" id="KW-0732">Signal</keyword>
<feature type="compositionally biased region" description="Basic and acidic residues" evidence="1">
    <location>
        <begin position="160"/>
        <end position="171"/>
    </location>
</feature>
<comment type="caution">
    <text evidence="3">The sequence shown here is derived from an EMBL/GenBank/DDBJ whole genome shotgun (WGS) entry which is preliminary data.</text>
</comment>
<accession>A0ABT1DQJ1</accession>
<evidence type="ECO:0000256" key="2">
    <source>
        <dbReference type="SAM" id="SignalP"/>
    </source>
</evidence>
<keyword evidence="4" id="KW-1185">Reference proteome</keyword>
<feature type="signal peptide" evidence="2">
    <location>
        <begin position="1"/>
        <end position="30"/>
    </location>
</feature>
<dbReference type="Proteomes" id="UP001523369">
    <property type="component" value="Unassembled WGS sequence"/>
</dbReference>
<name>A0ABT1DQJ1_9ACTN</name>
<feature type="chain" id="PRO_5045960803" evidence="2">
    <location>
        <begin position="31"/>
        <end position="249"/>
    </location>
</feature>
<dbReference type="RefSeq" id="WP_253238850.1">
    <property type="nucleotide sequence ID" value="NZ_JAMYJR010000021.1"/>
</dbReference>
<dbReference type="EMBL" id="JAMYJR010000021">
    <property type="protein sequence ID" value="MCO8272758.1"/>
    <property type="molecule type" value="Genomic_DNA"/>
</dbReference>
<feature type="region of interest" description="Disordered" evidence="1">
    <location>
        <begin position="147"/>
        <end position="249"/>
    </location>
</feature>